<reference evidence="7" key="1">
    <citation type="journal article" date="2014" name="Int. J. Syst. Evol. Microbiol.">
        <title>Complete genome sequence of Corynebacterium casei LMG S-19264T (=DSM 44701T), isolated from a smear-ripened cheese.</title>
        <authorList>
            <consortium name="US DOE Joint Genome Institute (JGI-PGF)"/>
            <person name="Walter F."/>
            <person name="Albersmeier A."/>
            <person name="Kalinowski J."/>
            <person name="Ruckert C."/>
        </authorList>
    </citation>
    <scope>NUCLEOTIDE SEQUENCE</scope>
    <source>
        <strain evidence="7">CGMCC 1.15447</strain>
    </source>
</reference>
<dbReference type="PANTHER" id="PTHR42715">
    <property type="entry name" value="BETA-GLUCOSIDASE"/>
    <property type="match status" value="1"/>
</dbReference>
<keyword evidence="5" id="KW-0732">Signal</keyword>
<comment type="caution">
    <text evidence="7">The sequence shown here is derived from an EMBL/GenBank/DDBJ whole genome shotgun (WGS) entry which is preliminary data.</text>
</comment>
<comment type="similarity">
    <text evidence="1 4">Belongs to the glycosyl hydrolase 3 family.</text>
</comment>
<proteinExistence type="inferred from homology"/>
<dbReference type="AlphaFoldDB" id="A0A916W246"/>
<evidence type="ECO:0000256" key="4">
    <source>
        <dbReference type="RuleBase" id="RU361161"/>
    </source>
</evidence>
<keyword evidence="3" id="KW-0119">Carbohydrate metabolism</keyword>
<dbReference type="Proteomes" id="UP000648801">
    <property type="component" value="Unassembled WGS sequence"/>
</dbReference>
<dbReference type="GO" id="GO:0005975">
    <property type="term" value="P:carbohydrate metabolic process"/>
    <property type="evidence" value="ECO:0007669"/>
    <property type="project" value="InterPro"/>
</dbReference>
<evidence type="ECO:0000259" key="6">
    <source>
        <dbReference type="SMART" id="SM01217"/>
    </source>
</evidence>
<organism evidence="7 8">
    <name type="scientific">Edaphobacter acidisoli</name>
    <dbReference type="NCBI Taxonomy" id="2040573"/>
    <lineage>
        <taxon>Bacteria</taxon>
        <taxon>Pseudomonadati</taxon>
        <taxon>Acidobacteriota</taxon>
        <taxon>Terriglobia</taxon>
        <taxon>Terriglobales</taxon>
        <taxon>Acidobacteriaceae</taxon>
        <taxon>Edaphobacter</taxon>
    </lineage>
</organism>
<dbReference type="InterPro" id="IPR001764">
    <property type="entry name" value="Glyco_hydro_3_N"/>
</dbReference>
<dbReference type="SUPFAM" id="SSF52279">
    <property type="entry name" value="Beta-D-glucan exohydrolase, C-terminal domain"/>
    <property type="match status" value="1"/>
</dbReference>
<dbReference type="FunFam" id="3.20.20.300:FF:000005">
    <property type="entry name" value="Periplasmic beta-glucosidase"/>
    <property type="match status" value="1"/>
</dbReference>
<keyword evidence="2 4" id="KW-0378">Hydrolase</keyword>
<dbReference type="PANTHER" id="PTHR42715:SF10">
    <property type="entry name" value="BETA-GLUCOSIDASE"/>
    <property type="match status" value="1"/>
</dbReference>
<dbReference type="PROSITE" id="PS00775">
    <property type="entry name" value="GLYCOSYL_HYDROL_F3"/>
    <property type="match status" value="1"/>
</dbReference>
<dbReference type="InterPro" id="IPR002772">
    <property type="entry name" value="Glyco_hydro_3_C"/>
</dbReference>
<dbReference type="InterPro" id="IPR036962">
    <property type="entry name" value="Glyco_hydro_3_N_sf"/>
</dbReference>
<evidence type="ECO:0000256" key="3">
    <source>
        <dbReference type="ARBA" id="ARBA00023277"/>
    </source>
</evidence>
<dbReference type="InterPro" id="IPR026891">
    <property type="entry name" value="Fn3-like"/>
</dbReference>
<dbReference type="InterPro" id="IPR017853">
    <property type="entry name" value="GH"/>
</dbReference>
<protein>
    <submittedName>
        <fullName evidence="7">Beta-glucosidase</fullName>
    </submittedName>
</protein>
<keyword evidence="8" id="KW-1185">Reference proteome</keyword>
<dbReference type="Gene3D" id="3.40.50.1700">
    <property type="entry name" value="Glycoside hydrolase family 3 C-terminal domain"/>
    <property type="match status" value="1"/>
</dbReference>
<accession>A0A916W246</accession>
<dbReference type="Pfam" id="PF14310">
    <property type="entry name" value="Fn3-like"/>
    <property type="match status" value="1"/>
</dbReference>
<dbReference type="Pfam" id="PF00933">
    <property type="entry name" value="Glyco_hydro_3"/>
    <property type="match status" value="1"/>
</dbReference>
<dbReference type="Pfam" id="PF01915">
    <property type="entry name" value="Glyco_hydro_3_C"/>
    <property type="match status" value="1"/>
</dbReference>
<dbReference type="FunFam" id="2.60.40.10:FF:000495">
    <property type="entry name" value="Periplasmic beta-glucosidase"/>
    <property type="match status" value="1"/>
</dbReference>
<dbReference type="EMBL" id="BMJB01000001">
    <property type="protein sequence ID" value="GGA60153.1"/>
    <property type="molecule type" value="Genomic_DNA"/>
</dbReference>
<evidence type="ECO:0000256" key="1">
    <source>
        <dbReference type="ARBA" id="ARBA00005336"/>
    </source>
</evidence>
<dbReference type="InterPro" id="IPR036881">
    <property type="entry name" value="Glyco_hydro_3_C_sf"/>
</dbReference>
<keyword evidence="4" id="KW-0326">Glycosidase</keyword>
<name>A0A916W246_9BACT</name>
<dbReference type="SMART" id="SM01217">
    <property type="entry name" value="Fn3_like"/>
    <property type="match status" value="1"/>
</dbReference>
<gene>
    <name evidence="7" type="ORF">GCM10011507_09650</name>
</gene>
<sequence>MVTMPLKWGSRLALLCVLLVMAAASAAAQDALFSSAAKQKAESLLKQMTLDEKIGQLNQASGIVLQGLADEKPDNLIVQGRVGSVLWLNDVHEINRLQHLAVEKSRLHIPILFGFDVIHGYRTVFPVPLAMASSWDPSVEERAQHLAAEDARAAGIEWTFTPMVDIARDARWGRIVEGAGEDPYLGAAMARAQVLGFQGEHMGPESVLACVKHFAGYGAADGGRDYDSSYVPEELMRNVYLVPFHAAEQAGAGSFMSAYMDLNDVPASGNHWLLTDVLRKDWGFQGLVLSDAFAVQNLQTHGYAKDPEDAAYKAITAGLNMDMASETYTHNLAKLVKEGRVSETYIDQMVLPVLEAKYDLGLFDHPYVDESKVNTVLDRPEGLALERKLAGRSMVLLRNEDHTLPLSKGLKKVAVIGPLADSTQDIEGGWTVEGLFGPSGKSHPVTVYAGIKKMLGSDAEVTLVSGPVPSRLYPGLLDQLKGVKMSPPPTPEETADWITKVKAAAANADVVVAVMGETADMNGEAASRATLNMPGIQEQMLEAVAAAGKPVVLVLENGRPLDIRWASEHVPAILEAWYPGTEGGDAVADVLFGDVDPGGKLPVSWPRVAGEEPLYYNHNLTHEPEDQPGFTSRYWDMNSKPLYPFGYGLSYTTFQFANLRLSKASMAAGDTNEVSVDVTNTGSVAGDAVAQVYIHQRYGSASRPVRQLEGFKRVSLQPGEKKTLTFPLGSHELHFWDPQTKKWVVEASEFDVWAGGDSKASLHAGFAVTQ</sequence>
<evidence type="ECO:0000256" key="5">
    <source>
        <dbReference type="SAM" id="SignalP"/>
    </source>
</evidence>
<feature type="domain" description="Fibronectin type III-like" evidence="6">
    <location>
        <begin position="688"/>
        <end position="758"/>
    </location>
</feature>
<reference evidence="7" key="2">
    <citation type="submission" date="2020-09" db="EMBL/GenBank/DDBJ databases">
        <authorList>
            <person name="Sun Q."/>
            <person name="Zhou Y."/>
        </authorList>
    </citation>
    <scope>NUCLEOTIDE SEQUENCE</scope>
    <source>
        <strain evidence="7">CGMCC 1.15447</strain>
    </source>
</reference>
<dbReference type="GO" id="GO:0008422">
    <property type="term" value="F:beta-glucosidase activity"/>
    <property type="evidence" value="ECO:0007669"/>
    <property type="project" value="UniProtKB-ARBA"/>
</dbReference>
<dbReference type="NCBIfam" id="NF011678">
    <property type="entry name" value="PRK15098.1"/>
    <property type="match status" value="1"/>
</dbReference>
<dbReference type="InterPro" id="IPR050288">
    <property type="entry name" value="Cellulose_deg_GH3"/>
</dbReference>
<dbReference type="Gene3D" id="3.20.20.300">
    <property type="entry name" value="Glycoside hydrolase, family 3, N-terminal domain"/>
    <property type="match status" value="1"/>
</dbReference>
<feature type="chain" id="PRO_5037758239" evidence="5">
    <location>
        <begin position="27"/>
        <end position="770"/>
    </location>
</feature>
<dbReference type="PRINTS" id="PR00133">
    <property type="entry name" value="GLHYDRLASE3"/>
</dbReference>
<evidence type="ECO:0000313" key="7">
    <source>
        <dbReference type="EMBL" id="GGA60153.1"/>
    </source>
</evidence>
<feature type="signal peptide" evidence="5">
    <location>
        <begin position="1"/>
        <end position="26"/>
    </location>
</feature>
<dbReference type="InterPro" id="IPR019800">
    <property type="entry name" value="Glyco_hydro_3_AS"/>
</dbReference>
<evidence type="ECO:0000256" key="2">
    <source>
        <dbReference type="ARBA" id="ARBA00022801"/>
    </source>
</evidence>
<dbReference type="InterPro" id="IPR013783">
    <property type="entry name" value="Ig-like_fold"/>
</dbReference>
<dbReference type="Gene3D" id="2.60.40.10">
    <property type="entry name" value="Immunoglobulins"/>
    <property type="match status" value="1"/>
</dbReference>
<evidence type="ECO:0000313" key="8">
    <source>
        <dbReference type="Proteomes" id="UP000648801"/>
    </source>
</evidence>
<dbReference type="SUPFAM" id="SSF51445">
    <property type="entry name" value="(Trans)glycosidases"/>
    <property type="match status" value="1"/>
</dbReference>